<dbReference type="AlphaFoldDB" id="A0AAJ0FU18"/>
<dbReference type="EMBL" id="JASWJB010000355">
    <property type="protein sequence ID" value="KAK2591208.1"/>
    <property type="molecule type" value="Genomic_DNA"/>
</dbReference>
<reference evidence="1" key="1">
    <citation type="submission" date="2023-06" db="EMBL/GenBank/DDBJ databases">
        <title>Conoideocrella luteorostrata (Hypocreales: Clavicipitaceae), a potential biocontrol fungus for elongate hemlock scale in United States Christmas tree production areas.</title>
        <authorList>
            <person name="Barrett H."/>
            <person name="Lovett B."/>
            <person name="Macias A.M."/>
            <person name="Stajich J.E."/>
            <person name="Kasson M.T."/>
        </authorList>
    </citation>
    <scope>NUCLEOTIDE SEQUENCE</scope>
    <source>
        <strain evidence="1">ARSEF 14590</strain>
    </source>
</reference>
<keyword evidence="2" id="KW-1185">Reference proteome</keyword>
<dbReference type="Proteomes" id="UP001251528">
    <property type="component" value="Unassembled WGS sequence"/>
</dbReference>
<protein>
    <submittedName>
        <fullName evidence="1">Uncharacterized protein</fullName>
    </submittedName>
</protein>
<comment type="caution">
    <text evidence="1">The sequence shown here is derived from an EMBL/GenBank/DDBJ whole genome shotgun (WGS) entry which is preliminary data.</text>
</comment>
<gene>
    <name evidence="1" type="ORF">QQS21_011116</name>
</gene>
<evidence type="ECO:0000313" key="1">
    <source>
        <dbReference type="EMBL" id="KAK2591208.1"/>
    </source>
</evidence>
<sequence length="179" mass="19883">MLRRHWILYANESVHLKATKITPPEYLEHSPISIQQPHLHSCPLLTRHCRVFHESGALKCLLRKGAPTVIVRLSNPRALRLDNTSRVENEVAAVCLVRGAPTRLGPDYNGFLPDVYVCNEGAGTEPASGPEEGSDWTVMRFMEGEQLDGQFETFDGSQEETVIEEIAKMVLALQGVSSC</sequence>
<proteinExistence type="predicted"/>
<organism evidence="1 2">
    <name type="scientific">Conoideocrella luteorostrata</name>
    <dbReference type="NCBI Taxonomy" id="1105319"/>
    <lineage>
        <taxon>Eukaryota</taxon>
        <taxon>Fungi</taxon>
        <taxon>Dikarya</taxon>
        <taxon>Ascomycota</taxon>
        <taxon>Pezizomycotina</taxon>
        <taxon>Sordariomycetes</taxon>
        <taxon>Hypocreomycetidae</taxon>
        <taxon>Hypocreales</taxon>
        <taxon>Clavicipitaceae</taxon>
        <taxon>Conoideocrella</taxon>
    </lineage>
</organism>
<evidence type="ECO:0000313" key="2">
    <source>
        <dbReference type="Proteomes" id="UP001251528"/>
    </source>
</evidence>
<accession>A0AAJ0FU18</accession>
<name>A0AAJ0FU18_9HYPO</name>